<keyword evidence="2" id="KW-1185">Reference proteome</keyword>
<organism evidence="1 2">
    <name type="scientific">Karstenula rhodostoma CBS 690.94</name>
    <dbReference type="NCBI Taxonomy" id="1392251"/>
    <lineage>
        <taxon>Eukaryota</taxon>
        <taxon>Fungi</taxon>
        <taxon>Dikarya</taxon>
        <taxon>Ascomycota</taxon>
        <taxon>Pezizomycotina</taxon>
        <taxon>Dothideomycetes</taxon>
        <taxon>Pleosporomycetidae</taxon>
        <taxon>Pleosporales</taxon>
        <taxon>Massarineae</taxon>
        <taxon>Didymosphaeriaceae</taxon>
        <taxon>Karstenula</taxon>
    </lineage>
</organism>
<proteinExistence type="predicted"/>
<name>A0A9P4PZ20_9PLEO</name>
<reference evidence="1" key="1">
    <citation type="journal article" date="2020" name="Stud. Mycol.">
        <title>101 Dothideomycetes genomes: a test case for predicting lifestyles and emergence of pathogens.</title>
        <authorList>
            <person name="Haridas S."/>
            <person name="Albert R."/>
            <person name="Binder M."/>
            <person name="Bloem J."/>
            <person name="Labutti K."/>
            <person name="Salamov A."/>
            <person name="Andreopoulos B."/>
            <person name="Baker S."/>
            <person name="Barry K."/>
            <person name="Bills G."/>
            <person name="Bluhm B."/>
            <person name="Cannon C."/>
            <person name="Castanera R."/>
            <person name="Culley D."/>
            <person name="Daum C."/>
            <person name="Ezra D."/>
            <person name="Gonzalez J."/>
            <person name="Henrissat B."/>
            <person name="Kuo A."/>
            <person name="Liang C."/>
            <person name="Lipzen A."/>
            <person name="Lutzoni F."/>
            <person name="Magnuson J."/>
            <person name="Mondo S."/>
            <person name="Nolan M."/>
            <person name="Ohm R."/>
            <person name="Pangilinan J."/>
            <person name="Park H.-J."/>
            <person name="Ramirez L."/>
            <person name="Alfaro M."/>
            <person name="Sun H."/>
            <person name="Tritt A."/>
            <person name="Yoshinaga Y."/>
            <person name="Zwiers L.-H."/>
            <person name="Turgeon B."/>
            <person name="Goodwin S."/>
            <person name="Spatafora J."/>
            <person name="Crous P."/>
            <person name="Grigoriev I."/>
        </authorList>
    </citation>
    <scope>NUCLEOTIDE SEQUENCE</scope>
    <source>
        <strain evidence="1">CBS 690.94</strain>
    </source>
</reference>
<evidence type="ECO:0000313" key="2">
    <source>
        <dbReference type="Proteomes" id="UP000799764"/>
    </source>
</evidence>
<evidence type="ECO:0000313" key="1">
    <source>
        <dbReference type="EMBL" id="KAF2451933.1"/>
    </source>
</evidence>
<accession>A0A9P4PZ20</accession>
<dbReference type="Proteomes" id="UP000799764">
    <property type="component" value="Unassembled WGS sequence"/>
</dbReference>
<gene>
    <name evidence="1" type="ORF">P171DRAFT_15173</name>
</gene>
<dbReference type="EMBL" id="MU001492">
    <property type="protein sequence ID" value="KAF2451933.1"/>
    <property type="molecule type" value="Genomic_DNA"/>
</dbReference>
<sequence>MVRRFAARFSVLYNAPFAPAGIAFLDVLGEWRLAHYGFKVIADYVKIVLIRSCVASLGRSPRCSSRNTQSAAVTIMFTNDPDFVLTGRVWTVRQLVKPWIRPWTTCLVTYTVCAGQAAPGGQLQGHLSQTVR</sequence>
<comment type="caution">
    <text evidence="1">The sequence shown here is derived from an EMBL/GenBank/DDBJ whole genome shotgun (WGS) entry which is preliminary data.</text>
</comment>
<dbReference type="AlphaFoldDB" id="A0A9P4PZ20"/>
<protein>
    <submittedName>
        <fullName evidence="1">Uncharacterized protein</fullName>
    </submittedName>
</protein>